<accession>A0A251NF60</accession>
<dbReference type="Gramene" id="ONH96934">
    <property type="protein sequence ID" value="ONH96934"/>
    <property type="gene ID" value="PRUPE_7G160400"/>
</dbReference>
<dbReference type="EMBL" id="CM007657">
    <property type="protein sequence ID" value="ONH96934.1"/>
    <property type="molecule type" value="Genomic_DNA"/>
</dbReference>
<protein>
    <submittedName>
        <fullName evidence="1">Uncharacterized protein</fullName>
    </submittedName>
</protein>
<reference evidence="1 2" key="1">
    <citation type="journal article" date="2013" name="Nat. Genet.">
        <title>The high-quality draft genome of peach (Prunus persica) identifies unique patterns of genetic diversity, domestication and genome evolution.</title>
        <authorList>
            <consortium name="International Peach Genome Initiative"/>
            <person name="Verde I."/>
            <person name="Abbott A.G."/>
            <person name="Scalabrin S."/>
            <person name="Jung S."/>
            <person name="Shu S."/>
            <person name="Marroni F."/>
            <person name="Zhebentyayeva T."/>
            <person name="Dettori M.T."/>
            <person name="Grimwood J."/>
            <person name="Cattonaro F."/>
            <person name="Zuccolo A."/>
            <person name="Rossini L."/>
            <person name="Jenkins J."/>
            <person name="Vendramin E."/>
            <person name="Meisel L.A."/>
            <person name="Decroocq V."/>
            <person name="Sosinski B."/>
            <person name="Prochnik S."/>
            <person name="Mitros T."/>
            <person name="Policriti A."/>
            <person name="Cipriani G."/>
            <person name="Dondini L."/>
            <person name="Ficklin S."/>
            <person name="Goodstein D.M."/>
            <person name="Xuan P."/>
            <person name="Del Fabbro C."/>
            <person name="Aramini V."/>
            <person name="Copetti D."/>
            <person name="Gonzalez S."/>
            <person name="Horner D.S."/>
            <person name="Falchi R."/>
            <person name="Lucas S."/>
            <person name="Mica E."/>
            <person name="Maldonado J."/>
            <person name="Lazzari B."/>
            <person name="Bielenberg D."/>
            <person name="Pirona R."/>
            <person name="Miculan M."/>
            <person name="Barakat A."/>
            <person name="Testolin R."/>
            <person name="Stella A."/>
            <person name="Tartarini S."/>
            <person name="Tonutti P."/>
            <person name="Arus P."/>
            <person name="Orellana A."/>
            <person name="Wells C."/>
            <person name="Main D."/>
            <person name="Vizzotto G."/>
            <person name="Silva H."/>
            <person name="Salamini F."/>
            <person name="Schmutz J."/>
            <person name="Morgante M."/>
            <person name="Rokhsar D.S."/>
        </authorList>
    </citation>
    <scope>NUCLEOTIDE SEQUENCE [LARGE SCALE GENOMIC DNA]</scope>
    <source>
        <strain evidence="2">cv. Nemared</strain>
    </source>
</reference>
<proteinExistence type="predicted"/>
<organism evidence="1 2">
    <name type="scientific">Prunus persica</name>
    <name type="common">Peach</name>
    <name type="synonym">Amygdalus persica</name>
    <dbReference type="NCBI Taxonomy" id="3760"/>
    <lineage>
        <taxon>Eukaryota</taxon>
        <taxon>Viridiplantae</taxon>
        <taxon>Streptophyta</taxon>
        <taxon>Embryophyta</taxon>
        <taxon>Tracheophyta</taxon>
        <taxon>Spermatophyta</taxon>
        <taxon>Magnoliopsida</taxon>
        <taxon>eudicotyledons</taxon>
        <taxon>Gunneridae</taxon>
        <taxon>Pentapetalae</taxon>
        <taxon>rosids</taxon>
        <taxon>fabids</taxon>
        <taxon>Rosales</taxon>
        <taxon>Rosaceae</taxon>
        <taxon>Amygdaloideae</taxon>
        <taxon>Amygdaleae</taxon>
        <taxon>Prunus</taxon>
    </lineage>
</organism>
<dbReference type="AlphaFoldDB" id="A0A251NF60"/>
<dbReference type="Proteomes" id="UP000006882">
    <property type="component" value="Chromosome G7"/>
</dbReference>
<keyword evidence="2" id="KW-1185">Reference proteome</keyword>
<evidence type="ECO:0000313" key="2">
    <source>
        <dbReference type="Proteomes" id="UP000006882"/>
    </source>
</evidence>
<name>A0A251NF60_PRUPE</name>
<evidence type="ECO:0000313" key="1">
    <source>
        <dbReference type="EMBL" id="ONH96934.1"/>
    </source>
</evidence>
<gene>
    <name evidence="1" type="ORF">PRUPE_7G160400</name>
</gene>
<sequence>MGHLLKHIVYVETFADLVYLKGSYTNLSKYFHFMIWAICLIVQCPSEVRRPILRPAQMVQESFYGEGAKQSC</sequence>